<keyword evidence="4" id="KW-1185">Reference proteome</keyword>
<evidence type="ECO:0000256" key="1">
    <source>
        <dbReference type="SAM" id="MobiDB-lite"/>
    </source>
</evidence>
<proteinExistence type="predicted"/>
<feature type="domain" description="PH" evidence="2">
    <location>
        <begin position="139"/>
        <end position="253"/>
    </location>
</feature>
<dbReference type="InterPro" id="IPR001849">
    <property type="entry name" value="PH_domain"/>
</dbReference>
<name>A0AAD5XM59_9FUNG</name>
<comment type="caution">
    <text evidence="3">The sequence shown here is derived from an EMBL/GenBank/DDBJ whole genome shotgun (WGS) entry which is preliminary data.</text>
</comment>
<sequence>MDSPQPIDNTQNNSVDANRESAVVAANSATEKPATPTSSHTSDSHGSDYNNNSKNNSHHNNKLSLLMASLADFGLDNGIEMDQISDSTSNLYPTSTVPVVRGRGAFVSSSQQPQSPVSSRSASSARTRYDGLPDHIMQRMTTVAFLQKLTSEFTSEQRWKTRYFVLGNVDANLYLFKASAASNPKSLPITFLPITACNDGFFDPVERGWILQVYGDGMNPDGSGDTVERIWTLKFPDENALTMWIQNINAIISAKQIQQIYEQQQQQYQQQQQQRIHIPKHGRDREFSFSRTSLTMTGTTASDSLRSPSLELSYSMPSSPPPPLHIIQTTNQDLSNLFTQQQKQQQQPHYSDYSIAQKIAVEKFRIHQAEKADEHERQKQQTREIEFANMDRQVQQRQAAKEAAARKDAQEKAAKMKETLNFTSLKNEKQEGKRGASINMEMEDAADVEAQQQQQQQQQLTQIQYKASRSLLKDDLQMTRAHMLGSDADLRLGALLESHNTM</sequence>
<organism evidence="3 4">
    <name type="scientific">Physocladia obscura</name>
    <dbReference type="NCBI Taxonomy" id="109957"/>
    <lineage>
        <taxon>Eukaryota</taxon>
        <taxon>Fungi</taxon>
        <taxon>Fungi incertae sedis</taxon>
        <taxon>Chytridiomycota</taxon>
        <taxon>Chytridiomycota incertae sedis</taxon>
        <taxon>Chytridiomycetes</taxon>
        <taxon>Chytridiales</taxon>
        <taxon>Chytriomycetaceae</taxon>
        <taxon>Physocladia</taxon>
    </lineage>
</organism>
<dbReference type="PROSITE" id="PS50003">
    <property type="entry name" value="PH_DOMAIN"/>
    <property type="match status" value="1"/>
</dbReference>
<dbReference type="Proteomes" id="UP001211907">
    <property type="component" value="Unassembled WGS sequence"/>
</dbReference>
<feature type="region of interest" description="Disordered" evidence="1">
    <location>
        <begin position="398"/>
        <end position="435"/>
    </location>
</feature>
<feature type="compositionally biased region" description="Low complexity" evidence="1">
    <location>
        <begin position="307"/>
        <end position="317"/>
    </location>
</feature>
<feature type="region of interest" description="Disordered" evidence="1">
    <location>
        <begin position="106"/>
        <end position="127"/>
    </location>
</feature>
<feature type="compositionally biased region" description="Polar residues" evidence="1">
    <location>
        <begin position="1"/>
        <end position="16"/>
    </location>
</feature>
<reference evidence="3" key="1">
    <citation type="submission" date="2020-05" db="EMBL/GenBank/DDBJ databases">
        <title>Phylogenomic resolution of chytrid fungi.</title>
        <authorList>
            <person name="Stajich J.E."/>
            <person name="Amses K."/>
            <person name="Simmons R."/>
            <person name="Seto K."/>
            <person name="Myers J."/>
            <person name="Bonds A."/>
            <person name="Quandt C.A."/>
            <person name="Barry K."/>
            <person name="Liu P."/>
            <person name="Grigoriev I."/>
            <person name="Longcore J.E."/>
            <person name="James T.Y."/>
        </authorList>
    </citation>
    <scope>NUCLEOTIDE SEQUENCE</scope>
    <source>
        <strain evidence="3">JEL0513</strain>
    </source>
</reference>
<protein>
    <recommendedName>
        <fullName evidence="2">PH domain-containing protein</fullName>
    </recommendedName>
</protein>
<evidence type="ECO:0000259" key="2">
    <source>
        <dbReference type="PROSITE" id="PS50003"/>
    </source>
</evidence>
<dbReference type="Pfam" id="PF00169">
    <property type="entry name" value="PH"/>
    <property type="match status" value="1"/>
</dbReference>
<feature type="compositionally biased region" description="Polar residues" evidence="1">
    <location>
        <begin position="289"/>
        <end position="306"/>
    </location>
</feature>
<evidence type="ECO:0000313" key="4">
    <source>
        <dbReference type="Proteomes" id="UP001211907"/>
    </source>
</evidence>
<feature type="region of interest" description="Disordered" evidence="1">
    <location>
        <begin position="1"/>
        <end position="58"/>
    </location>
</feature>
<feature type="compositionally biased region" description="Low complexity" evidence="1">
    <location>
        <begin position="107"/>
        <end position="126"/>
    </location>
</feature>
<accession>A0AAD5XM59</accession>
<dbReference type="AlphaFoldDB" id="A0AAD5XM59"/>
<dbReference type="InterPro" id="IPR011993">
    <property type="entry name" value="PH-like_dom_sf"/>
</dbReference>
<feature type="region of interest" description="Disordered" evidence="1">
    <location>
        <begin position="289"/>
        <end position="328"/>
    </location>
</feature>
<gene>
    <name evidence="3" type="ORF">HK100_011333</name>
</gene>
<dbReference type="EMBL" id="JADGJH010000069">
    <property type="protein sequence ID" value="KAJ3139716.1"/>
    <property type="molecule type" value="Genomic_DNA"/>
</dbReference>
<evidence type="ECO:0000313" key="3">
    <source>
        <dbReference type="EMBL" id="KAJ3139716.1"/>
    </source>
</evidence>
<dbReference type="Gene3D" id="2.30.29.30">
    <property type="entry name" value="Pleckstrin-homology domain (PH domain)/Phosphotyrosine-binding domain (PTB)"/>
    <property type="match status" value="1"/>
</dbReference>
<feature type="compositionally biased region" description="Basic and acidic residues" evidence="1">
    <location>
        <begin position="399"/>
        <end position="418"/>
    </location>
</feature>
<dbReference type="SUPFAM" id="SSF50729">
    <property type="entry name" value="PH domain-like"/>
    <property type="match status" value="1"/>
</dbReference>